<gene>
    <name evidence="10" type="ORF">B296_00001067</name>
</gene>
<dbReference type="InterPro" id="IPR001841">
    <property type="entry name" value="Znf_RING"/>
</dbReference>
<evidence type="ECO:0000313" key="11">
    <source>
        <dbReference type="Proteomes" id="UP000287651"/>
    </source>
</evidence>
<evidence type="ECO:0000256" key="5">
    <source>
        <dbReference type="ARBA" id="ARBA00022771"/>
    </source>
</evidence>
<dbReference type="AlphaFoldDB" id="A0A427BAX7"/>
<dbReference type="EMBL" id="AMZH03000083">
    <property type="protein sequence ID" value="RRT85641.1"/>
    <property type="molecule type" value="Genomic_DNA"/>
</dbReference>
<evidence type="ECO:0000256" key="8">
    <source>
        <dbReference type="PROSITE-ProRule" id="PRU00175"/>
    </source>
</evidence>
<keyword evidence="4" id="KW-0479">Metal-binding</keyword>
<dbReference type="PANTHER" id="PTHR15710:SF108">
    <property type="entry name" value="OS03G0286100 PROTEIN"/>
    <property type="match status" value="1"/>
</dbReference>
<comment type="caution">
    <text evidence="10">The sequence shown here is derived from an EMBL/GenBank/DDBJ whole genome shotgun (WGS) entry which is preliminary data.</text>
</comment>
<evidence type="ECO:0000256" key="1">
    <source>
        <dbReference type="ARBA" id="ARBA00000900"/>
    </source>
</evidence>
<evidence type="ECO:0000256" key="4">
    <source>
        <dbReference type="ARBA" id="ARBA00022723"/>
    </source>
</evidence>
<keyword evidence="5 8" id="KW-0863">Zinc-finger</keyword>
<keyword evidence="6" id="KW-0833">Ubl conjugation pathway</keyword>
<dbReference type="FunFam" id="3.30.40.10:FF:000022">
    <property type="entry name" value="E3 ubiquitin-protein ligase RING1-like"/>
    <property type="match status" value="1"/>
</dbReference>
<evidence type="ECO:0000256" key="7">
    <source>
        <dbReference type="ARBA" id="ARBA00022833"/>
    </source>
</evidence>
<dbReference type="PANTHER" id="PTHR15710">
    <property type="entry name" value="E3 UBIQUITIN-PROTEIN LIGASE PRAJA"/>
    <property type="match status" value="1"/>
</dbReference>
<dbReference type="SUPFAM" id="SSF57850">
    <property type="entry name" value="RING/U-box"/>
    <property type="match status" value="1"/>
</dbReference>
<dbReference type="EC" id="2.3.2.27" evidence="2"/>
<dbReference type="Gene3D" id="3.30.40.10">
    <property type="entry name" value="Zinc/RING finger domain, C3HC4 (zinc finger)"/>
    <property type="match status" value="1"/>
</dbReference>
<dbReference type="CDD" id="cd16667">
    <property type="entry name" value="RING-H2_RNF126-like"/>
    <property type="match status" value="1"/>
</dbReference>
<evidence type="ECO:0000313" key="10">
    <source>
        <dbReference type="EMBL" id="RRT85641.1"/>
    </source>
</evidence>
<feature type="domain" description="RING-type" evidence="9">
    <location>
        <begin position="356"/>
        <end position="397"/>
    </location>
</feature>
<organism evidence="10 11">
    <name type="scientific">Ensete ventricosum</name>
    <name type="common">Abyssinian banana</name>
    <name type="synonym">Musa ensete</name>
    <dbReference type="NCBI Taxonomy" id="4639"/>
    <lineage>
        <taxon>Eukaryota</taxon>
        <taxon>Viridiplantae</taxon>
        <taxon>Streptophyta</taxon>
        <taxon>Embryophyta</taxon>
        <taxon>Tracheophyta</taxon>
        <taxon>Spermatophyta</taxon>
        <taxon>Magnoliopsida</taxon>
        <taxon>Liliopsida</taxon>
        <taxon>Zingiberales</taxon>
        <taxon>Musaceae</taxon>
        <taxon>Ensete</taxon>
    </lineage>
</organism>
<keyword evidence="7" id="KW-0862">Zinc</keyword>
<name>A0A427BAX7_ENSVE</name>
<dbReference type="PROSITE" id="PS50089">
    <property type="entry name" value="ZF_RING_2"/>
    <property type="match status" value="1"/>
</dbReference>
<evidence type="ECO:0000259" key="9">
    <source>
        <dbReference type="PROSITE" id="PS50089"/>
    </source>
</evidence>
<dbReference type="SMART" id="SM00184">
    <property type="entry name" value="RING"/>
    <property type="match status" value="1"/>
</dbReference>
<accession>A0A427BAX7</accession>
<evidence type="ECO:0000256" key="3">
    <source>
        <dbReference type="ARBA" id="ARBA00022679"/>
    </source>
</evidence>
<comment type="catalytic activity">
    <reaction evidence="1">
        <text>S-ubiquitinyl-[E2 ubiquitin-conjugating enzyme]-L-cysteine + [acceptor protein]-L-lysine = [E2 ubiquitin-conjugating enzyme]-L-cysteine + N(6)-ubiquitinyl-[acceptor protein]-L-lysine.</text>
        <dbReference type="EC" id="2.3.2.27"/>
    </reaction>
</comment>
<reference evidence="10 11" key="1">
    <citation type="journal article" date="2014" name="Agronomy (Basel)">
        <title>A Draft Genome Sequence for Ensete ventricosum, the Drought-Tolerant Tree Against Hunger.</title>
        <authorList>
            <person name="Harrison J."/>
            <person name="Moore K.A."/>
            <person name="Paszkiewicz K."/>
            <person name="Jones T."/>
            <person name="Grant M."/>
            <person name="Ambacheew D."/>
            <person name="Muzemil S."/>
            <person name="Studholme D.J."/>
        </authorList>
    </citation>
    <scope>NUCLEOTIDE SEQUENCE [LARGE SCALE GENOMIC DNA]</scope>
</reference>
<sequence>MMQCHVRQRLRELLRNVQLIEPHMSITCLARADLPLHLKVDALRPPRDLEDGPAMANASDVFLVDRVPHLTAPPPIPRPAAASVVSHAFPDPLDFSGFRFFEENSEGIASSGDYASRLGLGFEKDEDGGHVDREADWASDDFFVGRRMSSLSASIEFSRARPVDSDGLRVVGYESDSDSYEQQIVAIGADLADGEGRDRAVADDLGLPLRWDCLRFGENRRDPNEDFEWEEVDGRTEERDAISVTIVGDEERSEEIRDLDDNEDGGGGDVEWEFLLAVNSSGRNPMDPEDVGVYLVDEQEGFGDASDYEAYEVLFGHFVEHDSNIKGSPPAAKSVIESLPSVLLTEEDVTKANALCAVCKDEMLVGERVKQLPCSHLYHEECILPWLGIRNTCPVCRFELPTDDPEYEKWKARRAGGVVSDDDDDDEQLRVDFEVLPEA</sequence>
<dbReference type="GO" id="GO:0008270">
    <property type="term" value="F:zinc ion binding"/>
    <property type="evidence" value="ECO:0007669"/>
    <property type="project" value="UniProtKB-KW"/>
</dbReference>
<dbReference type="Pfam" id="PF13639">
    <property type="entry name" value="zf-RING_2"/>
    <property type="match status" value="1"/>
</dbReference>
<dbReference type="GO" id="GO:0061630">
    <property type="term" value="F:ubiquitin protein ligase activity"/>
    <property type="evidence" value="ECO:0007669"/>
    <property type="project" value="UniProtKB-EC"/>
</dbReference>
<dbReference type="GO" id="GO:0016567">
    <property type="term" value="P:protein ubiquitination"/>
    <property type="evidence" value="ECO:0007669"/>
    <property type="project" value="TreeGrafter"/>
</dbReference>
<protein>
    <recommendedName>
        <fullName evidence="2">RING-type E3 ubiquitin transferase</fullName>
        <ecNumber evidence="2">2.3.2.27</ecNumber>
    </recommendedName>
</protein>
<evidence type="ECO:0000256" key="2">
    <source>
        <dbReference type="ARBA" id="ARBA00012483"/>
    </source>
</evidence>
<evidence type="ECO:0000256" key="6">
    <source>
        <dbReference type="ARBA" id="ARBA00022786"/>
    </source>
</evidence>
<dbReference type="InterPro" id="IPR013083">
    <property type="entry name" value="Znf_RING/FYVE/PHD"/>
</dbReference>
<dbReference type="GO" id="GO:0005737">
    <property type="term" value="C:cytoplasm"/>
    <property type="evidence" value="ECO:0007669"/>
    <property type="project" value="TreeGrafter"/>
</dbReference>
<proteinExistence type="predicted"/>
<keyword evidence="3" id="KW-0808">Transferase</keyword>
<dbReference type="Proteomes" id="UP000287651">
    <property type="component" value="Unassembled WGS sequence"/>
</dbReference>